<dbReference type="PRINTS" id="PR00700">
    <property type="entry name" value="PRTYPHPHTASE"/>
</dbReference>
<dbReference type="PROSITE" id="PS50055">
    <property type="entry name" value="TYR_PHOSPHATASE_PTP"/>
    <property type="match status" value="2"/>
</dbReference>
<keyword evidence="5" id="KW-1185">Reference proteome</keyword>
<dbReference type="EMBL" id="CP111021">
    <property type="protein sequence ID" value="WAR17940.1"/>
    <property type="molecule type" value="Genomic_DNA"/>
</dbReference>
<dbReference type="Pfam" id="PF00102">
    <property type="entry name" value="Y_phosphatase"/>
    <property type="match status" value="2"/>
</dbReference>
<dbReference type="SUPFAM" id="SSF52799">
    <property type="entry name" value="(Phosphotyrosine protein) phosphatases II"/>
    <property type="match status" value="2"/>
</dbReference>
<evidence type="ECO:0000259" key="3">
    <source>
        <dbReference type="PROSITE" id="PS50056"/>
    </source>
</evidence>
<dbReference type="PROSITE" id="PS50056">
    <property type="entry name" value="TYR_PHOSPHATASE_2"/>
    <property type="match status" value="1"/>
</dbReference>
<dbReference type="InterPro" id="IPR029021">
    <property type="entry name" value="Prot-tyrosine_phosphatase-like"/>
</dbReference>
<name>A0ABY7F723_MYAAR</name>
<reference evidence="4" key="1">
    <citation type="submission" date="2022-11" db="EMBL/GenBank/DDBJ databases">
        <title>Centuries of genome instability and evolution in soft-shell clam transmissible cancer (bioRxiv).</title>
        <authorList>
            <person name="Hart S.F.M."/>
            <person name="Yonemitsu M.A."/>
            <person name="Giersch R.M."/>
            <person name="Beal B.F."/>
            <person name="Arriagada G."/>
            <person name="Davis B.W."/>
            <person name="Ostrander E.A."/>
            <person name="Goff S.P."/>
            <person name="Metzger M.J."/>
        </authorList>
    </citation>
    <scope>NUCLEOTIDE SEQUENCE</scope>
    <source>
        <strain evidence="4">MELC-2E11</strain>
        <tissue evidence="4">Siphon/mantle</tissue>
    </source>
</reference>
<evidence type="ECO:0000256" key="1">
    <source>
        <dbReference type="SAM" id="MobiDB-lite"/>
    </source>
</evidence>
<feature type="domain" description="Tyrosine specific protein phosphatases" evidence="3">
    <location>
        <begin position="282"/>
        <end position="354"/>
    </location>
</feature>
<evidence type="ECO:0000259" key="2">
    <source>
        <dbReference type="PROSITE" id="PS50055"/>
    </source>
</evidence>
<dbReference type="Proteomes" id="UP001164746">
    <property type="component" value="Chromosome 10"/>
</dbReference>
<dbReference type="SMART" id="SM00194">
    <property type="entry name" value="PTPc"/>
    <property type="match status" value="1"/>
</dbReference>
<dbReference type="InterPro" id="IPR050348">
    <property type="entry name" value="Protein-Tyr_Phosphatase"/>
</dbReference>
<dbReference type="SMART" id="SM00404">
    <property type="entry name" value="PTPc_motif"/>
    <property type="match status" value="1"/>
</dbReference>
<feature type="compositionally biased region" description="Basic and acidic residues" evidence="1">
    <location>
        <begin position="115"/>
        <end position="124"/>
    </location>
</feature>
<dbReference type="InterPro" id="IPR003595">
    <property type="entry name" value="Tyr_Pase_cat"/>
</dbReference>
<accession>A0ABY7F723</accession>
<feature type="region of interest" description="Disordered" evidence="1">
    <location>
        <begin position="115"/>
        <end position="142"/>
    </location>
</feature>
<dbReference type="PANTHER" id="PTHR19134">
    <property type="entry name" value="RECEPTOR-TYPE TYROSINE-PROTEIN PHOSPHATASE"/>
    <property type="match status" value="1"/>
</dbReference>
<feature type="domain" description="Tyrosine-protein phosphatase" evidence="2">
    <location>
        <begin position="101"/>
        <end position="363"/>
    </location>
</feature>
<sequence length="377" mass="43541">MSNQLGDFSLFWRMIWQQRVEKIVMVTNMVEHSSPKCEQYWPNLGTNKKYGDIMVENRSEDEFAETLHHLHFTCWPDKAIPDDVTAMIEFRQRGQYQFLHTAAQLQHTVEKRSKDEAEAVERNKQHLNKNRANADIPGNENRPQLHLNLKPGASDYINAVYIHSFRIKKRYLVAQTPLPETIIDFLTLVVQEGCSCIVSFEADMDKQKNIGMYYPVANHDVLKKGTFQVSSSREENRTFYTERTLTIQHKGAGNSPDRSIPHLQFTDWDEMKNIPRSTANFLSFLNVIEKVVKQQDDGPILVHCFDGAGESGLFCVVSLLLNNMAVEHEASVLNAVRKIKTTRRLAIPNQEQFVFCHGCVSEYLRLFEVYANFHEET</sequence>
<dbReference type="PANTHER" id="PTHR19134:SF449">
    <property type="entry name" value="TYROSINE-PROTEIN PHOSPHATASE 1"/>
    <property type="match status" value="1"/>
</dbReference>
<gene>
    <name evidence="4" type="ORF">MAR_032534</name>
</gene>
<organism evidence="4 5">
    <name type="scientific">Mya arenaria</name>
    <name type="common">Soft-shell clam</name>
    <dbReference type="NCBI Taxonomy" id="6604"/>
    <lineage>
        <taxon>Eukaryota</taxon>
        <taxon>Metazoa</taxon>
        <taxon>Spiralia</taxon>
        <taxon>Lophotrochozoa</taxon>
        <taxon>Mollusca</taxon>
        <taxon>Bivalvia</taxon>
        <taxon>Autobranchia</taxon>
        <taxon>Heteroconchia</taxon>
        <taxon>Euheterodonta</taxon>
        <taxon>Imparidentia</taxon>
        <taxon>Neoheterodontei</taxon>
        <taxon>Myida</taxon>
        <taxon>Myoidea</taxon>
        <taxon>Myidae</taxon>
        <taxon>Mya</taxon>
    </lineage>
</organism>
<dbReference type="Gene3D" id="3.90.190.10">
    <property type="entry name" value="Protein tyrosine phosphatase superfamily"/>
    <property type="match status" value="2"/>
</dbReference>
<proteinExistence type="predicted"/>
<dbReference type="InterPro" id="IPR000387">
    <property type="entry name" value="Tyr_Pase_dom"/>
</dbReference>
<evidence type="ECO:0000313" key="5">
    <source>
        <dbReference type="Proteomes" id="UP001164746"/>
    </source>
</evidence>
<feature type="domain" description="Tyrosine-protein phosphatase" evidence="2">
    <location>
        <begin position="1"/>
        <end position="90"/>
    </location>
</feature>
<dbReference type="InterPro" id="IPR000242">
    <property type="entry name" value="PTP_cat"/>
</dbReference>
<dbReference type="CDD" id="cd00047">
    <property type="entry name" value="PTPc"/>
    <property type="match status" value="1"/>
</dbReference>
<evidence type="ECO:0000313" key="4">
    <source>
        <dbReference type="EMBL" id="WAR17940.1"/>
    </source>
</evidence>
<protein>
    <submittedName>
        <fullName evidence="4">PTPRA-like protein</fullName>
    </submittedName>
</protein>